<keyword evidence="3" id="KW-1185">Reference proteome</keyword>
<evidence type="ECO:0000313" key="3">
    <source>
        <dbReference type="Proteomes" id="UP000035425"/>
    </source>
</evidence>
<dbReference type="SUPFAM" id="SSF47413">
    <property type="entry name" value="lambda repressor-like DNA-binding domains"/>
    <property type="match status" value="1"/>
</dbReference>
<sequence length="121" mass="13196">MTDNETTEGDVTFLRGNDRIRQLAQRPDIADEVAQVRASMAEADRTYAMGLAALRQAATLTQVELARRMGVTQAVISRMEQPHDLLLSTLNAYLAAIGGTAHMIVRFADGHETTLDLAKLA</sequence>
<dbReference type="RefSeq" id="WP_047225274.1">
    <property type="nucleotide sequence ID" value="NZ_JWIO01000079.1"/>
</dbReference>
<gene>
    <name evidence="2" type="ORF">FrCorBMG51_24020</name>
</gene>
<comment type="caution">
    <text evidence="2">The sequence shown here is derived from an EMBL/GenBank/DDBJ whole genome shotgun (WGS) entry which is preliminary data.</text>
</comment>
<proteinExistence type="predicted"/>
<dbReference type="InterPro" id="IPR010982">
    <property type="entry name" value="Lambda_DNA-bd_dom_sf"/>
</dbReference>
<evidence type="ECO:0000259" key="1">
    <source>
        <dbReference type="PROSITE" id="PS50943"/>
    </source>
</evidence>
<organism evidence="2 3">
    <name type="scientific">Protofrankia coriariae</name>
    <dbReference type="NCBI Taxonomy" id="1562887"/>
    <lineage>
        <taxon>Bacteria</taxon>
        <taxon>Bacillati</taxon>
        <taxon>Actinomycetota</taxon>
        <taxon>Actinomycetes</taxon>
        <taxon>Frankiales</taxon>
        <taxon>Frankiaceae</taxon>
        <taxon>Protofrankia</taxon>
    </lineage>
</organism>
<dbReference type="EMBL" id="JWIO01000079">
    <property type="protein sequence ID" value="KLL09559.1"/>
    <property type="molecule type" value="Genomic_DNA"/>
</dbReference>
<dbReference type="CDD" id="cd00093">
    <property type="entry name" value="HTH_XRE"/>
    <property type="match status" value="1"/>
</dbReference>
<feature type="domain" description="HTH cro/C1-type" evidence="1">
    <location>
        <begin position="51"/>
        <end position="81"/>
    </location>
</feature>
<dbReference type="InterPro" id="IPR001387">
    <property type="entry name" value="Cro/C1-type_HTH"/>
</dbReference>
<accession>A0ABR5EYL8</accession>
<reference evidence="2 3" key="1">
    <citation type="submission" date="2014-12" db="EMBL/GenBank/DDBJ databases">
        <title>Frankia sp. BMG5.1 draft genome.</title>
        <authorList>
            <person name="Gtari M."/>
            <person name="Ghodhbane-Gtari F."/>
            <person name="Nouioui I."/>
            <person name="Ktari A."/>
            <person name="Hezbri K."/>
            <person name="Mimouni W."/>
            <person name="Sbissi I."/>
            <person name="Ayari A."/>
            <person name="Yamanaka T."/>
            <person name="Normand P."/>
            <person name="Tisa L.S."/>
            <person name="Boudabous A."/>
        </authorList>
    </citation>
    <scope>NUCLEOTIDE SEQUENCE [LARGE SCALE GENOMIC DNA]</scope>
    <source>
        <strain evidence="2 3">BMG5.1</strain>
    </source>
</reference>
<dbReference type="Pfam" id="PF01381">
    <property type="entry name" value="HTH_3"/>
    <property type="match status" value="1"/>
</dbReference>
<name>A0ABR5EYL8_9ACTN</name>
<protein>
    <recommendedName>
        <fullName evidence="1">HTH cro/C1-type domain-containing protein</fullName>
    </recommendedName>
</protein>
<dbReference type="PROSITE" id="PS50943">
    <property type="entry name" value="HTH_CROC1"/>
    <property type="match status" value="1"/>
</dbReference>
<dbReference type="Proteomes" id="UP000035425">
    <property type="component" value="Unassembled WGS sequence"/>
</dbReference>
<dbReference type="Gene3D" id="1.10.260.40">
    <property type="entry name" value="lambda repressor-like DNA-binding domains"/>
    <property type="match status" value="1"/>
</dbReference>
<dbReference type="SMART" id="SM00530">
    <property type="entry name" value="HTH_XRE"/>
    <property type="match status" value="1"/>
</dbReference>
<evidence type="ECO:0000313" key="2">
    <source>
        <dbReference type="EMBL" id="KLL09559.1"/>
    </source>
</evidence>